<name>A0A1G5W2Q0_9HYPH</name>
<feature type="transmembrane region" description="Helical" evidence="2">
    <location>
        <begin position="86"/>
        <end position="104"/>
    </location>
</feature>
<organism evidence="3 4">
    <name type="scientific">Mesorhizobium qingshengii</name>
    <dbReference type="NCBI Taxonomy" id="1165689"/>
    <lineage>
        <taxon>Bacteria</taxon>
        <taxon>Pseudomonadati</taxon>
        <taxon>Pseudomonadota</taxon>
        <taxon>Alphaproteobacteria</taxon>
        <taxon>Hyphomicrobiales</taxon>
        <taxon>Phyllobacteriaceae</taxon>
        <taxon>Mesorhizobium</taxon>
    </lineage>
</organism>
<evidence type="ECO:0000256" key="1">
    <source>
        <dbReference type="SAM" id="MobiDB-lite"/>
    </source>
</evidence>
<dbReference type="STRING" id="1165689.SAMN02927914_01093"/>
<accession>A0A1G5W2Q0</accession>
<proteinExistence type="predicted"/>
<evidence type="ECO:0000256" key="2">
    <source>
        <dbReference type="SAM" id="Phobius"/>
    </source>
</evidence>
<dbReference type="EMBL" id="FMXM01000003">
    <property type="protein sequence ID" value="SDA52421.1"/>
    <property type="molecule type" value="Genomic_DNA"/>
</dbReference>
<protein>
    <submittedName>
        <fullName evidence="3">Uncharacterized protein</fullName>
    </submittedName>
</protein>
<dbReference type="AlphaFoldDB" id="A0A1G5W2Q0"/>
<dbReference type="RefSeq" id="WP_244529518.1">
    <property type="nucleotide sequence ID" value="NZ_FMXM01000003.1"/>
</dbReference>
<keyword evidence="2" id="KW-0812">Transmembrane</keyword>
<evidence type="ECO:0000313" key="3">
    <source>
        <dbReference type="EMBL" id="SDA52421.1"/>
    </source>
</evidence>
<feature type="transmembrane region" description="Helical" evidence="2">
    <location>
        <begin position="53"/>
        <end position="77"/>
    </location>
</feature>
<sequence>MSRFVAYLVRFAVILFGYAVASLAASAFLNILFLASLGYTPEHAQPTATASLYFSIPFIALFVAYFALMPSAIVILLAEILGRRDWLFYALAGAVVAAVFLGLVDHAGDATFAVRDTSAIMAVIGGGMVGGIFYWLSAGRWAGSWWQDGTDQDPERRKTAFGKDPGQTGR</sequence>
<feature type="region of interest" description="Disordered" evidence="1">
    <location>
        <begin position="148"/>
        <end position="170"/>
    </location>
</feature>
<gene>
    <name evidence="3" type="ORF">SAMN02927914_01093</name>
</gene>
<feature type="transmembrane region" description="Helical" evidence="2">
    <location>
        <begin position="7"/>
        <end position="33"/>
    </location>
</feature>
<keyword evidence="2" id="KW-1133">Transmembrane helix</keyword>
<keyword evidence="2" id="KW-0472">Membrane</keyword>
<reference evidence="3 4" key="1">
    <citation type="submission" date="2016-10" db="EMBL/GenBank/DDBJ databases">
        <authorList>
            <person name="de Groot N.N."/>
        </authorList>
    </citation>
    <scope>NUCLEOTIDE SEQUENCE [LARGE SCALE GENOMIC DNA]</scope>
    <source>
        <strain evidence="3 4">CGMCC 1.12097</strain>
    </source>
</reference>
<evidence type="ECO:0000313" key="4">
    <source>
        <dbReference type="Proteomes" id="UP000198588"/>
    </source>
</evidence>
<feature type="transmembrane region" description="Helical" evidence="2">
    <location>
        <begin position="119"/>
        <end position="136"/>
    </location>
</feature>
<dbReference type="Proteomes" id="UP000198588">
    <property type="component" value="Unassembled WGS sequence"/>
</dbReference>